<keyword evidence="7" id="KW-1185">Reference proteome</keyword>
<dbReference type="PANTHER" id="PTHR21047">
    <property type="entry name" value="DTDP-6-DEOXY-D-GLUCOSE-3,5 EPIMERASE"/>
    <property type="match status" value="1"/>
</dbReference>
<dbReference type="CDD" id="cd00438">
    <property type="entry name" value="cupin_RmlC"/>
    <property type="match status" value="1"/>
</dbReference>
<dbReference type="NCBIfam" id="TIGR01221">
    <property type="entry name" value="rmlC"/>
    <property type="match status" value="1"/>
</dbReference>
<reference evidence="6 7" key="1">
    <citation type="submission" date="2015-12" db="EMBL/GenBank/DDBJ databases">
        <title>Genome sequence of Thalassospira xiamenensis MCCC 1A03005.</title>
        <authorList>
            <person name="Lu L."/>
            <person name="Lai Q."/>
            <person name="Shao Z."/>
            <person name="Qian P."/>
        </authorList>
    </citation>
    <scope>NUCLEOTIDE SEQUENCE [LARGE SCALE GENOMIC DNA]</scope>
    <source>
        <strain evidence="6 7">MCCC 1A03005</strain>
    </source>
</reference>
<evidence type="ECO:0000256" key="1">
    <source>
        <dbReference type="ARBA" id="ARBA00001298"/>
    </source>
</evidence>
<evidence type="ECO:0000313" key="7">
    <source>
        <dbReference type="Proteomes" id="UP000076167"/>
    </source>
</evidence>
<proteinExistence type="inferred from homology"/>
<comment type="caution">
    <text evidence="6">The sequence shown here is derived from an EMBL/GenBank/DDBJ whole genome shotgun (WGS) entry which is preliminary data.</text>
</comment>
<dbReference type="InterPro" id="IPR014710">
    <property type="entry name" value="RmlC-like_jellyroll"/>
</dbReference>
<dbReference type="EC" id="5.1.3.13" evidence="3 5"/>
<comment type="function">
    <text evidence="2 5">Catalyzes the epimerization of the C3' and C5'positions of dTDP-6-deoxy-D-xylo-4-hexulose, forming dTDP-6-deoxy-L-lyxo-4-hexulose.</text>
</comment>
<dbReference type="SUPFAM" id="SSF51182">
    <property type="entry name" value="RmlC-like cupins"/>
    <property type="match status" value="1"/>
</dbReference>
<evidence type="ECO:0000256" key="2">
    <source>
        <dbReference type="ARBA" id="ARBA00001997"/>
    </source>
</evidence>
<name>A0ABR5XV91_9PROT</name>
<accession>A0ABR5XV91</accession>
<evidence type="ECO:0000313" key="6">
    <source>
        <dbReference type="EMBL" id="KZC96705.1"/>
    </source>
</evidence>
<comment type="similarity">
    <text evidence="5">Belongs to the dTDP-4-dehydrorhamnose 3,5-epimerase family.</text>
</comment>
<gene>
    <name evidence="6" type="ORF">AUP40_06445</name>
</gene>
<dbReference type="Gene3D" id="2.60.120.10">
    <property type="entry name" value="Jelly Rolls"/>
    <property type="match status" value="1"/>
</dbReference>
<dbReference type="EMBL" id="LPXL01000062">
    <property type="protein sequence ID" value="KZC96705.1"/>
    <property type="molecule type" value="Genomic_DNA"/>
</dbReference>
<sequence length="185" mass="21236">MKLELLEIPDIKLLYPKKFEDERGFFSETYNQKMFSEIGIDTKFVQDNQSLSRKVGVLRGLHFQKAPFAQDKLIRVIRGSILDVAVDIRVGSPTFGKNVFAEISSDKWNQIFVPVGFAHGFVTLEPDTEVHYKVSNTYAPETECSIRWDDPYLDIDWQIDPTKVTVSEKDSNAISFAEYCRNPAF</sequence>
<keyword evidence="5" id="KW-0413">Isomerase</keyword>
<dbReference type="RefSeq" id="WP_063095598.1">
    <property type="nucleotide sequence ID" value="NZ_DFMA01000011.1"/>
</dbReference>
<protein>
    <recommendedName>
        <fullName evidence="4 5">dTDP-4-dehydrorhamnose 3,5-epimerase</fullName>
        <ecNumber evidence="3 5">5.1.3.13</ecNumber>
    </recommendedName>
    <alternativeName>
        <fullName evidence="5">Thymidine diphospho-4-keto-rhamnose 3,5-epimerase</fullName>
    </alternativeName>
</protein>
<comment type="subunit">
    <text evidence="5">Homodimer.</text>
</comment>
<comment type="catalytic activity">
    <reaction evidence="1 5">
        <text>dTDP-4-dehydro-6-deoxy-alpha-D-glucose = dTDP-4-dehydro-beta-L-rhamnose</text>
        <dbReference type="Rhea" id="RHEA:16969"/>
        <dbReference type="ChEBI" id="CHEBI:57649"/>
        <dbReference type="ChEBI" id="CHEBI:62830"/>
        <dbReference type="EC" id="5.1.3.13"/>
    </reaction>
</comment>
<dbReference type="Proteomes" id="UP000076167">
    <property type="component" value="Unassembled WGS sequence"/>
</dbReference>
<evidence type="ECO:0000256" key="3">
    <source>
        <dbReference type="ARBA" id="ARBA00012098"/>
    </source>
</evidence>
<comment type="pathway">
    <text evidence="5">Carbohydrate biosynthesis; dTDP-L-rhamnose biosynthesis.</text>
</comment>
<dbReference type="InterPro" id="IPR000888">
    <property type="entry name" value="RmlC-like"/>
</dbReference>
<dbReference type="PANTHER" id="PTHR21047:SF2">
    <property type="entry name" value="THYMIDINE DIPHOSPHO-4-KETO-RHAMNOSE 3,5-EPIMERASE"/>
    <property type="match status" value="1"/>
</dbReference>
<dbReference type="InterPro" id="IPR011051">
    <property type="entry name" value="RmlC_Cupin_sf"/>
</dbReference>
<dbReference type="Pfam" id="PF00908">
    <property type="entry name" value="dTDP_sugar_isom"/>
    <property type="match status" value="1"/>
</dbReference>
<evidence type="ECO:0000256" key="4">
    <source>
        <dbReference type="ARBA" id="ARBA00019595"/>
    </source>
</evidence>
<organism evidence="6 7">
    <name type="scientific">Thalassospira xiamenensis</name>
    <dbReference type="NCBI Taxonomy" id="220697"/>
    <lineage>
        <taxon>Bacteria</taxon>
        <taxon>Pseudomonadati</taxon>
        <taxon>Pseudomonadota</taxon>
        <taxon>Alphaproteobacteria</taxon>
        <taxon>Rhodospirillales</taxon>
        <taxon>Thalassospiraceae</taxon>
        <taxon>Thalassospira</taxon>
    </lineage>
</organism>
<evidence type="ECO:0000256" key="5">
    <source>
        <dbReference type="RuleBase" id="RU364069"/>
    </source>
</evidence>